<dbReference type="Proteomes" id="UP001605036">
    <property type="component" value="Unassembled WGS sequence"/>
</dbReference>
<dbReference type="EMBL" id="JBHFFA010000006">
    <property type="protein sequence ID" value="KAL2620833.1"/>
    <property type="molecule type" value="Genomic_DNA"/>
</dbReference>
<sequence>MNASRRLKPALTVLTPGPHSWSVNEYGDVRYGAASTGLPFSPDGLTLLHPATEDVKKAGIMGTLVTDSSGHAEYTPPEAPVFECGTLLDVDLFHTSPVTRIFKIRKMQLPA</sequence>
<evidence type="ECO:0000313" key="2">
    <source>
        <dbReference type="Proteomes" id="UP001605036"/>
    </source>
</evidence>
<comment type="caution">
    <text evidence="1">The sequence shown here is derived from an EMBL/GenBank/DDBJ whole genome shotgun (WGS) entry which is preliminary data.</text>
</comment>
<accession>A0ABD1Y244</accession>
<reference evidence="1 2" key="1">
    <citation type="submission" date="2024-09" db="EMBL/GenBank/DDBJ databases">
        <title>Chromosome-scale assembly of Riccia fluitans.</title>
        <authorList>
            <person name="Paukszto L."/>
            <person name="Sawicki J."/>
            <person name="Karawczyk K."/>
            <person name="Piernik-Szablinska J."/>
            <person name="Szczecinska M."/>
            <person name="Mazdziarz M."/>
        </authorList>
    </citation>
    <scope>NUCLEOTIDE SEQUENCE [LARGE SCALE GENOMIC DNA]</scope>
    <source>
        <strain evidence="1">Rf_01</strain>
        <tissue evidence="1">Aerial parts of the thallus</tissue>
    </source>
</reference>
<evidence type="ECO:0000313" key="1">
    <source>
        <dbReference type="EMBL" id="KAL2620833.1"/>
    </source>
</evidence>
<organism evidence="1 2">
    <name type="scientific">Riccia fluitans</name>
    <dbReference type="NCBI Taxonomy" id="41844"/>
    <lineage>
        <taxon>Eukaryota</taxon>
        <taxon>Viridiplantae</taxon>
        <taxon>Streptophyta</taxon>
        <taxon>Embryophyta</taxon>
        <taxon>Marchantiophyta</taxon>
        <taxon>Marchantiopsida</taxon>
        <taxon>Marchantiidae</taxon>
        <taxon>Marchantiales</taxon>
        <taxon>Ricciaceae</taxon>
        <taxon>Riccia</taxon>
    </lineage>
</organism>
<proteinExistence type="predicted"/>
<name>A0ABD1Y244_9MARC</name>
<dbReference type="AlphaFoldDB" id="A0ABD1Y244"/>
<dbReference type="Gene3D" id="2.60.40.200">
    <property type="entry name" value="Superoxide dismutase, copper/zinc binding domain"/>
    <property type="match status" value="1"/>
</dbReference>
<gene>
    <name evidence="1" type="ORF">R1flu_001038</name>
</gene>
<dbReference type="InterPro" id="IPR036423">
    <property type="entry name" value="SOD-like_Cu/Zn_dom_sf"/>
</dbReference>
<keyword evidence="2" id="KW-1185">Reference proteome</keyword>
<protein>
    <submittedName>
        <fullName evidence="1">Uncharacterized protein</fullName>
    </submittedName>
</protein>
<dbReference type="SUPFAM" id="SSF49329">
    <property type="entry name" value="Cu,Zn superoxide dismutase-like"/>
    <property type="match status" value="1"/>
</dbReference>